<keyword evidence="5 8" id="KW-0560">Oxidoreductase</keyword>
<dbReference type="Gene3D" id="3.30.460.30">
    <property type="entry name" value="Glutamyl-tRNA reductase, N-terminal domain"/>
    <property type="match status" value="1"/>
</dbReference>
<dbReference type="GO" id="GO:0008883">
    <property type="term" value="F:glutamyl-tRNA reductase activity"/>
    <property type="evidence" value="ECO:0007669"/>
    <property type="project" value="UniProtKB-EC"/>
</dbReference>
<evidence type="ECO:0000256" key="4">
    <source>
        <dbReference type="ARBA" id="ARBA00022857"/>
    </source>
</evidence>
<evidence type="ECO:0000256" key="3">
    <source>
        <dbReference type="ARBA" id="ARBA00012970"/>
    </source>
</evidence>
<comment type="pathway">
    <text evidence="1 8">Porphyrin-containing compound metabolism; protoporphyrin-IX biosynthesis; 5-aminolevulinate from L-glutamyl-tRNA(Glu): step 1/2.</text>
</comment>
<feature type="signal peptide" evidence="10">
    <location>
        <begin position="1"/>
        <end position="28"/>
    </location>
</feature>
<evidence type="ECO:0000256" key="2">
    <source>
        <dbReference type="ARBA" id="ARBA00005916"/>
    </source>
</evidence>
<dbReference type="InterPro" id="IPR036343">
    <property type="entry name" value="GluRdtase_N_sf"/>
</dbReference>
<evidence type="ECO:0000256" key="7">
    <source>
        <dbReference type="ARBA" id="ARBA00047464"/>
    </source>
</evidence>
<dbReference type="AlphaFoldDB" id="A0A7S2BFR4"/>
<organism evidence="14">
    <name type="scientific">Florenciella parvula</name>
    <dbReference type="NCBI Taxonomy" id="236787"/>
    <lineage>
        <taxon>Eukaryota</taxon>
        <taxon>Sar</taxon>
        <taxon>Stramenopiles</taxon>
        <taxon>Ochrophyta</taxon>
        <taxon>Dictyochophyceae</taxon>
        <taxon>Florenciellales</taxon>
        <taxon>Florenciella</taxon>
    </lineage>
</organism>
<dbReference type="FunFam" id="3.30.460.30:FF:000001">
    <property type="entry name" value="Glutamyl-tRNA reductase"/>
    <property type="match status" value="1"/>
</dbReference>
<dbReference type="PANTHER" id="PTHR43120">
    <property type="entry name" value="GLUTAMYL-TRNA REDUCTASE 1, CHLOROPLASTIC"/>
    <property type="match status" value="1"/>
</dbReference>
<evidence type="ECO:0000256" key="5">
    <source>
        <dbReference type="ARBA" id="ARBA00023002"/>
    </source>
</evidence>
<keyword evidence="10" id="KW-0732">Signal</keyword>
<feature type="chain" id="PRO_5030722787" description="Glutamyl-tRNA reductase" evidence="10">
    <location>
        <begin position="29"/>
        <end position="573"/>
    </location>
</feature>
<feature type="region of interest" description="Disordered" evidence="9">
    <location>
        <begin position="528"/>
        <end position="573"/>
    </location>
</feature>
<evidence type="ECO:0000259" key="13">
    <source>
        <dbReference type="Pfam" id="PF05201"/>
    </source>
</evidence>
<dbReference type="InterPro" id="IPR015896">
    <property type="entry name" value="4pyrrol_synth_GluRdtase_dimer"/>
</dbReference>
<evidence type="ECO:0000256" key="6">
    <source>
        <dbReference type="ARBA" id="ARBA00023244"/>
    </source>
</evidence>
<dbReference type="Gene3D" id="3.40.50.720">
    <property type="entry name" value="NAD(P)-binding Rossmann-like Domain"/>
    <property type="match status" value="1"/>
</dbReference>
<feature type="domain" description="Tetrapyrrole biosynthesis glutamyl-tRNA reductase dimerisation" evidence="11">
    <location>
        <begin position="455"/>
        <end position="554"/>
    </location>
</feature>
<dbReference type="NCBIfam" id="TIGR01035">
    <property type="entry name" value="hemA"/>
    <property type="match status" value="1"/>
</dbReference>
<proteinExistence type="inferred from homology"/>
<evidence type="ECO:0000313" key="14">
    <source>
        <dbReference type="EMBL" id="CAD9395700.1"/>
    </source>
</evidence>
<feature type="compositionally biased region" description="Basic residues" evidence="9">
    <location>
        <begin position="561"/>
        <end position="573"/>
    </location>
</feature>
<comment type="similarity">
    <text evidence="2 8">Belongs to the glutamyl-tRNA reductase family.</text>
</comment>
<evidence type="ECO:0000259" key="12">
    <source>
        <dbReference type="Pfam" id="PF01488"/>
    </source>
</evidence>
<dbReference type="CDD" id="cd05213">
    <property type="entry name" value="NAD_bind_Glutamyl_tRNA_reduct"/>
    <property type="match status" value="1"/>
</dbReference>
<gene>
    <name evidence="14" type="ORF">FPAR1323_LOCUS3838</name>
</gene>
<dbReference type="HAMAP" id="MF_00087">
    <property type="entry name" value="Glu_tRNA_reductase"/>
    <property type="match status" value="1"/>
</dbReference>
<dbReference type="UniPathway" id="UPA00251">
    <property type="reaction ID" value="UER00316"/>
</dbReference>
<dbReference type="Pfam" id="PF01488">
    <property type="entry name" value="Shikimate_DH"/>
    <property type="match status" value="1"/>
</dbReference>
<feature type="compositionally biased region" description="Basic and acidic residues" evidence="9">
    <location>
        <begin position="533"/>
        <end position="543"/>
    </location>
</feature>
<evidence type="ECO:0000256" key="10">
    <source>
        <dbReference type="SAM" id="SignalP"/>
    </source>
</evidence>
<dbReference type="EC" id="1.2.1.70" evidence="3 8"/>
<comment type="catalytic activity">
    <reaction evidence="7 8">
        <text>(S)-4-amino-5-oxopentanoate + tRNA(Glu) + NADP(+) = L-glutamyl-tRNA(Glu) + NADPH + H(+)</text>
        <dbReference type="Rhea" id="RHEA:12344"/>
        <dbReference type="Rhea" id="RHEA-COMP:9663"/>
        <dbReference type="Rhea" id="RHEA-COMP:9680"/>
        <dbReference type="ChEBI" id="CHEBI:15378"/>
        <dbReference type="ChEBI" id="CHEBI:57501"/>
        <dbReference type="ChEBI" id="CHEBI:57783"/>
        <dbReference type="ChEBI" id="CHEBI:58349"/>
        <dbReference type="ChEBI" id="CHEBI:78442"/>
        <dbReference type="ChEBI" id="CHEBI:78520"/>
        <dbReference type="EC" id="1.2.1.70"/>
    </reaction>
</comment>
<evidence type="ECO:0000259" key="11">
    <source>
        <dbReference type="Pfam" id="PF00745"/>
    </source>
</evidence>
<dbReference type="InterPro" id="IPR036453">
    <property type="entry name" value="GluRdtase_dimer_dom_sf"/>
</dbReference>
<dbReference type="EMBL" id="HBGT01007085">
    <property type="protein sequence ID" value="CAD9395700.1"/>
    <property type="molecule type" value="Transcribed_RNA"/>
</dbReference>
<dbReference type="GO" id="GO:0006782">
    <property type="term" value="P:protoporphyrinogen IX biosynthetic process"/>
    <property type="evidence" value="ECO:0007669"/>
    <property type="project" value="UniProtKB-UniPathway"/>
</dbReference>
<feature type="domain" description="Quinate/shikimate 5-dehydrogenase/glutamyl-tRNA reductase" evidence="12">
    <location>
        <begin position="304"/>
        <end position="441"/>
    </location>
</feature>
<sequence length="573" mass="61896">MTVKRTMNALAAVAMCLAVIQHSGQVDASTVHQTGVSKCPVTKICAFAARSTAFLGSFASPSNTRALLAPVRPSTPLTVTSMVSSIPVQTAADEDERAKRSADARKAAASKPLDVHVMGLSHHNAAVDVREKLAIPGDQWVEAAAELVAYSNGAIEEAAVLSTCNRFEVYFSARDSREAMRSATMFFAERSGLSQGVLRRNLFMLAGEDASWHLLRVSAGLDSIVVGEGQILSQVSKCYQAATQVVDEENPIAGSGGKVLARMLNTAVASGKRVRSETSISKGAVSISSAAVEFSVDRCPKDLTKPLKECGVAIVGAGTMTRLLVTHLKSHGVEKITLINRSIGPGSRAQELVEEHEDVAWELATPDQMYEKIALADVVYMSTSSEVPIVDREGLAAAGLQARDTPIDIVDISVPRNVDNDVSDLEKEGIFSYNVDDLKAVVARNTAARRKEIIEAEKLLQEEHQGYHGWHQSLGAVPTIAKLQERAEVMRAEVTKKELKKLRDLSDKELDAVDRLSRGIVNKLLHGPMSHLRSPESAEEKRRSLNTLTGMFKLEDEAGKRSKGKGGKRGQKR</sequence>
<dbReference type="GO" id="GO:0050661">
    <property type="term" value="F:NADP binding"/>
    <property type="evidence" value="ECO:0007669"/>
    <property type="project" value="InterPro"/>
</dbReference>
<dbReference type="Pfam" id="PF00745">
    <property type="entry name" value="GlutR_dimer"/>
    <property type="match status" value="1"/>
</dbReference>
<evidence type="ECO:0000256" key="1">
    <source>
        <dbReference type="ARBA" id="ARBA00005059"/>
    </source>
</evidence>
<dbReference type="SUPFAM" id="SSF69075">
    <property type="entry name" value="Glutamyl tRNA-reductase dimerization domain"/>
    <property type="match status" value="1"/>
</dbReference>
<keyword evidence="6 8" id="KW-0627">Porphyrin biosynthesis</keyword>
<dbReference type="PANTHER" id="PTHR43120:SF1">
    <property type="entry name" value="GLUTAMYL-TRNA REDUCTASE 1, CHLOROPLASTIC"/>
    <property type="match status" value="1"/>
</dbReference>
<dbReference type="InterPro" id="IPR000343">
    <property type="entry name" value="4pyrrol_synth_GluRdtase"/>
</dbReference>
<keyword evidence="4 8" id="KW-0521">NADP</keyword>
<reference evidence="14" key="1">
    <citation type="submission" date="2021-01" db="EMBL/GenBank/DDBJ databases">
        <authorList>
            <person name="Corre E."/>
            <person name="Pelletier E."/>
            <person name="Niang G."/>
            <person name="Scheremetjew M."/>
            <person name="Finn R."/>
            <person name="Kale V."/>
            <person name="Holt S."/>
            <person name="Cochrane G."/>
            <person name="Meng A."/>
            <person name="Brown T."/>
            <person name="Cohen L."/>
        </authorList>
    </citation>
    <scope>NUCLEOTIDE SEQUENCE</scope>
    <source>
        <strain evidence="14">RCC1693</strain>
    </source>
</reference>
<dbReference type="InterPro" id="IPR015895">
    <property type="entry name" value="4pyrrol_synth_GluRdtase_N"/>
</dbReference>
<dbReference type="Pfam" id="PF05201">
    <property type="entry name" value="GlutR_N"/>
    <property type="match status" value="1"/>
</dbReference>
<evidence type="ECO:0000256" key="8">
    <source>
        <dbReference type="RuleBase" id="RU000584"/>
    </source>
</evidence>
<accession>A0A7S2BFR4</accession>
<dbReference type="SUPFAM" id="SSF69742">
    <property type="entry name" value="Glutamyl tRNA-reductase catalytic, N-terminal domain"/>
    <property type="match status" value="1"/>
</dbReference>
<dbReference type="InterPro" id="IPR036291">
    <property type="entry name" value="NAD(P)-bd_dom_sf"/>
</dbReference>
<evidence type="ECO:0000256" key="9">
    <source>
        <dbReference type="SAM" id="MobiDB-lite"/>
    </source>
</evidence>
<feature type="domain" description="Glutamyl-tRNA reductase N-terminal" evidence="13">
    <location>
        <begin position="119"/>
        <end position="278"/>
    </location>
</feature>
<dbReference type="SUPFAM" id="SSF51735">
    <property type="entry name" value="NAD(P)-binding Rossmann-fold domains"/>
    <property type="match status" value="1"/>
</dbReference>
<name>A0A7S2BFR4_9STRA</name>
<dbReference type="InterPro" id="IPR006151">
    <property type="entry name" value="Shikm_DH/Glu-tRNA_Rdtase"/>
</dbReference>
<protein>
    <recommendedName>
        <fullName evidence="3 8">Glutamyl-tRNA reductase</fullName>
        <ecNumber evidence="3 8">1.2.1.70</ecNumber>
    </recommendedName>
</protein>